<protein>
    <submittedName>
        <fullName evidence="3">Uncharacterized protein</fullName>
    </submittedName>
</protein>
<keyword evidence="2" id="KW-1133">Transmembrane helix</keyword>
<evidence type="ECO:0000256" key="1">
    <source>
        <dbReference type="SAM" id="MobiDB-lite"/>
    </source>
</evidence>
<feature type="region of interest" description="Disordered" evidence="1">
    <location>
        <begin position="1"/>
        <end position="21"/>
    </location>
</feature>
<proteinExistence type="predicted"/>
<dbReference type="AlphaFoldDB" id="A0A0C2MFW9"/>
<sequence>MIETPINNNVSATESASTDSQLAEVRNLPRYDKKSENVCISGFSRNTKEELKDNKESEAVEKLPFPWFKNRKVKIEKSILNDMFPFTEADVLSKSVPALDFVFSKYDWALENERSAPSCPKPKPSSVQSNLSRYIPHTTVRRENAFSLRYHLRSLVIIILYIALIIALGKKFITAVKLIFSIYFR</sequence>
<gene>
    <name evidence="3" type="ORF">RF11_03974</name>
</gene>
<organism evidence="3 4">
    <name type="scientific">Thelohanellus kitauei</name>
    <name type="common">Myxosporean</name>
    <dbReference type="NCBI Taxonomy" id="669202"/>
    <lineage>
        <taxon>Eukaryota</taxon>
        <taxon>Metazoa</taxon>
        <taxon>Cnidaria</taxon>
        <taxon>Myxozoa</taxon>
        <taxon>Myxosporea</taxon>
        <taxon>Bivalvulida</taxon>
        <taxon>Platysporina</taxon>
        <taxon>Myxobolidae</taxon>
        <taxon>Thelohanellus</taxon>
    </lineage>
</organism>
<keyword evidence="2" id="KW-0812">Transmembrane</keyword>
<evidence type="ECO:0000256" key="2">
    <source>
        <dbReference type="SAM" id="Phobius"/>
    </source>
</evidence>
<dbReference type="EMBL" id="JWZT01004756">
    <property type="protein sequence ID" value="KII63269.1"/>
    <property type="molecule type" value="Genomic_DNA"/>
</dbReference>
<keyword evidence="4" id="KW-1185">Reference proteome</keyword>
<comment type="caution">
    <text evidence="3">The sequence shown here is derived from an EMBL/GenBank/DDBJ whole genome shotgun (WGS) entry which is preliminary data.</text>
</comment>
<accession>A0A0C2MFW9</accession>
<keyword evidence="2" id="KW-0472">Membrane</keyword>
<reference evidence="3 4" key="1">
    <citation type="journal article" date="2014" name="Genome Biol. Evol.">
        <title>The genome of the myxosporean Thelohanellus kitauei shows adaptations to nutrient acquisition within its fish host.</title>
        <authorList>
            <person name="Yang Y."/>
            <person name="Xiong J."/>
            <person name="Zhou Z."/>
            <person name="Huo F."/>
            <person name="Miao W."/>
            <person name="Ran C."/>
            <person name="Liu Y."/>
            <person name="Zhang J."/>
            <person name="Feng J."/>
            <person name="Wang M."/>
            <person name="Wang M."/>
            <person name="Wang L."/>
            <person name="Yao B."/>
        </authorList>
    </citation>
    <scope>NUCLEOTIDE SEQUENCE [LARGE SCALE GENOMIC DNA]</scope>
    <source>
        <strain evidence="3">Wuqing</strain>
    </source>
</reference>
<name>A0A0C2MFW9_THEKT</name>
<dbReference type="Proteomes" id="UP000031668">
    <property type="component" value="Unassembled WGS sequence"/>
</dbReference>
<evidence type="ECO:0000313" key="4">
    <source>
        <dbReference type="Proteomes" id="UP000031668"/>
    </source>
</evidence>
<feature type="transmembrane region" description="Helical" evidence="2">
    <location>
        <begin position="150"/>
        <end position="169"/>
    </location>
</feature>
<evidence type="ECO:0000313" key="3">
    <source>
        <dbReference type="EMBL" id="KII63269.1"/>
    </source>
</evidence>